<dbReference type="PROSITE" id="PS50951">
    <property type="entry name" value="SARAH"/>
    <property type="match status" value="1"/>
</dbReference>
<evidence type="ECO:0000313" key="5">
    <source>
        <dbReference type="Proteomes" id="UP001146793"/>
    </source>
</evidence>
<gene>
    <name evidence="4" type="ORF">M0812_24672</name>
</gene>
<evidence type="ECO:0000313" key="4">
    <source>
        <dbReference type="EMBL" id="KAJ3429327.1"/>
    </source>
</evidence>
<evidence type="ECO:0000256" key="1">
    <source>
        <dbReference type="SAM" id="Coils"/>
    </source>
</evidence>
<comment type="caution">
    <text evidence="4">The sequence shown here is derived from an EMBL/GenBank/DDBJ whole genome shotgun (WGS) entry which is preliminary data.</text>
</comment>
<feature type="coiled-coil region" evidence="1">
    <location>
        <begin position="89"/>
        <end position="123"/>
    </location>
</feature>
<organism evidence="4 5">
    <name type="scientific">Anaeramoeba flamelloides</name>
    <dbReference type="NCBI Taxonomy" id="1746091"/>
    <lineage>
        <taxon>Eukaryota</taxon>
        <taxon>Metamonada</taxon>
        <taxon>Anaeramoebidae</taxon>
        <taxon>Anaeramoeba</taxon>
    </lineage>
</organism>
<protein>
    <recommendedName>
        <fullName evidence="3">SARAH domain-containing protein</fullName>
    </recommendedName>
</protein>
<evidence type="ECO:0000259" key="3">
    <source>
        <dbReference type="PROSITE" id="PS50951"/>
    </source>
</evidence>
<keyword evidence="1" id="KW-0175">Coiled coil</keyword>
<accession>A0AAV7YHL0</accession>
<reference evidence="4" key="1">
    <citation type="submission" date="2022-08" db="EMBL/GenBank/DDBJ databases">
        <title>Novel sulphate-reducing endosymbionts in the free-living metamonad Anaeramoeba.</title>
        <authorList>
            <person name="Jerlstrom-Hultqvist J."/>
            <person name="Cepicka I."/>
            <person name="Gallot-Lavallee L."/>
            <person name="Salas-Leiva D."/>
            <person name="Curtis B.A."/>
            <person name="Zahonova K."/>
            <person name="Pipaliya S."/>
            <person name="Dacks J."/>
            <person name="Roger A.J."/>
        </authorList>
    </citation>
    <scope>NUCLEOTIDE SEQUENCE</scope>
    <source>
        <strain evidence="4">Busselton2</strain>
    </source>
</reference>
<proteinExistence type="predicted"/>
<dbReference type="GO" id="GO:0007165">
    <property type="term" value="P:signal transduction"/>
    <property type="evidence" value="ECO:0007669"/>
    <property type="project" value="InterPro"/>
</dbReference>
<dbReference type="EMBL" id="JANTQA010000057">
    <property type="protein sequence ID" value="KAJ3429327.1"/>
    <property type="molecule type" value="Genomic_DNA"/>
</dbReference>
<dbReference type="Proteomes" id="UP001146793">
    <property type="component" value="Unassembled WGS sequence"/>
</dbReference>
<dbReference type="AlphaFoldDB" id="A0AAV7YHL0"/>
<dbReference type="InterPro" id="IPR011524">
    <property type="entry name" value="SARAH_dom"/>
</dbReference>
<feature type="domain" description="SARAH" evidence="3">
    <location>
        <begin position="63"/>
        <end position="110"/>
    </location>
</feature>
<sequence>MSKEQVIKKEPLSDSFELSSEEEDLGSEELDLLSQVGEMLIENTKNSKLLQAHRFSHVDRNQVSQYDRMPKEDLERLLTLEDRKYKTSMEELTKQYEERKDLIQTALKKKEILKKNKNNKKTQTKN</sequence>
<evidence type="ECO:0000256" key="2">
    <source>
        <dbReference type="SAM" id="MobiDB-lite"/>
    </source>
</evidence>
<feature type="compositionally biased region" description="Basic and acidic residues" evidence="2">
    <location>
        <begin position="1"/>
        <end position="12"/>
    </location>
</feature>
<name>A0AAV7YHL0_9EUKA</name>
<feature type="region of interest" description="Disordered" evidence="2">
    <location>
        <begin position="1"/>
        <end position="24"/>
    </location>
</feature>